<dbReference type="SUPFAM" id="SSF56112">
    <property type="entry name" value="Protein kinase-like (PK-like)"/>
    <property type="match status" value="1"/>
</dbReference>
<organism evidence="2 3">
    <name type="scientific">Rhizophagus clarus</name>
    <dbReference type="NCBI Taxonomy" id="94130"/>
    <lineage>
        <taxon>Eukaryota</taxon>
        <taxon>Fungi</taxon>
        <taxon>Fungi incertae sedis</taxon>
        <taxon>Mucoromycota</taxon>
        <taxon>Glomeromycotina</taxon>
        <taxon>Glomeromycetes</taxon>
        <taxon>Glomerales</taxon>
        <taxon>Glomeraceae</taxon>
        <taxon>Rhizophagus</taxon>
    </lineage>
</organism>
<dbReference type="Gene3D" id="1.10.510.10">
    <property type="entry name" value="Transferase(Phosphotransferase) domain 1"/>
    <property type="match status" value="1"/>
</dbReference>
<dbReference type="AlphaFoldDB" id="A0A2Z6QNV7"/>
<keyword evidence="3" id="KW-1185">Reference proteome</keyword>
<dbReference type="InterPro" id="IPR001245">
    <property type="entry name" value="Ser-Thr/Tyr_kinase_cat_dom"/>
</dbReference>
<feature type="domain" description="Protein kinase" evidence="1">
    <location>
        <begin position="26"/>
        <end position="294"/>
    </location>
</feature>
<dbReference type="InterPro" id="IPR051681">
    <property type="entry name" value="Ser/Thr_Kinases-Pseudokinases"/>
</dbReference>
<evidence type="ECO:0000313" key="3">
    <source>
        <dbReference type="Proteomes" id="UP000247702"/>
    </source>
</evidence>
<dbReference type="PROSITE" id="PS50011">
    <property type="entry name" value="PROTEIN_KINASE_DOM"/>
    <property type="match status" value="1"/>
</dbReference>
<evidence type="ECO:0000259" key="1">
    <source>
        <dbReference type="PROSITE" id="PS50011"/>
    </source>
</evidence>
<evidence type="ECO:0000313" key="2">
    <source>
        <dbReference type="EMBL" id="GBB86644.1"/>
    </source>
</evidence>
<protein>
    <recommendedName>
        <fullName evidence="1">Protein kinase domain-containing protein</fullName>
    </recommendedName>
</protein>
<name>A0A2Z6QNV7_9GLOM</name>
<dbReference type="EMBL" id="BEXD01000337">
    <property type="protein sequence ID" value="GBB86644.1"/>
    <property type="molecule type" value="Genomic_DNA"/>
</dbReference>
<dbReference type="GO" id="GO:0005524">
    <property type="term" value="F:ATP binding"/>
    <property type="evidence" value="ECO:0007669"/>
    <property type="project" value="InterPro"/>
</dbReference>
<dbReference type="Proteomes" id="UP000247702">
    <property type="component" value="Unassembled WGS sequence"/>
</dbReference>
<reference evidence="2 3" key="1">
    <citation type="submission" date="2017-11" db="EMBL/GenBank/DDBJ databases">
        <title>The genome of Rhizophagus clarus HR1 reveals common genetic basis of auxotrophy among arbuscular mycorrhizal fungi.</title>
        <authorList>
            <person name="Kobayashi Y."/>
        </authorList>
    </citation>
    <scope>NUCLEOTIDE SEQUENCE [LARGE SCALE GENOMIC DNA]</scope>
    <source>
        <strain evidence="2 3">HR1</strain>
    </source>
</reference>
<dbReference type="GO" id="GO:0004674">
    <property type="term" value="F:protein serine/threonine kinase activity"/>
    <property type="evidence" value="ECO:0007669"/>
    <property type="project" value="TreeGrafter"/>
</dbReference>
<sequence length="391" mass="45202">FGKRENAILDKFILKSGLKWIPYNQFKNIEYLNKGGFGTIYKAIWLQSSEEMEVALKCLDNLNENNLNENLDEFLNEWDCHEKCLNSVNIINLHGFTKNPDTLNYIVVMDYANMGNLRSNLAKIIENNWNQRLFMLYRIISGLKKIHDQNLIHCDLHDGNILNHEDEGDKIDKNKAFISDLGLCKAANFLKEYDIYGVIPFMAPEVLRGKPYTSASDIYSFSMIMWEFTSGVPPFNDRAHDLQLSISICKGERPEIIESTPQCYVDLMKKCWNEDPLKRPSAKEVENIFKDLIFRPYDDKISEELENNIMEFINAPIGNNKLITESHSQACYTSCLLDFTSIKVNEILESKCLDHTVDDKSNEKLDEIVESECLDYIVDNIESLDIKTDKN</sequence>
<dbReference type="PANTHER" id="PTHR44329:SF291">
    <property type="entry name" value="PROTEIN KINASE DOMAIN-CONTAINING PROTEIN"/>
    <property type="match status" value="1"/>
</dbReference>
<feature type="non-terminal residue" evidence="2">
    <location>
        <position position="1"/>
    </location>
</feature>
<proteinExistence type="predicted"/>
<comment type="caution">
    <text evidence="2">The sequence shown here is derived from an EMBL/GenBank/DDBJ whole genome shotgun (WGS) entry which is preliminary data.</text>
</comment>
<dbReference type="Pfam" id="PF07714">
    <property type="entry name" value="PK_Tyr_Ser-Thr"/>
    <property type="match status" value="1"/>
</dbReference>
<gene>
    <name evidence="2" type="ORF">RclHR1_13000006</name>
</gene>
<dbReference type="InterPro" id="IPR000719">
    <property type="entry name" value="Prot_kinase_dom"/>
</dbReference>
<accession>A0A2Z6QNV7</accession>
<dbReference type="InterPro" id="IPR011009">
    <property type="entry name" value="Kinase-like_dom_sf"/>
</dbReference>
<dbReference type="PANTHER" id="PTHR44329">
    <property type="entry name" value="SERINE/THREONINE-PROTEIN KINASE TNNI3K-RELATED"/>
    <property type="match status" value="1"/>
</dbReference>